<dbReference type="EMBL" id="CP066831">
    <property type="protein sequence ID" value="QQM42469.1"/>
    <property type="molecule type" value="Genomic_DNA"/>
</dbReference>
<feature type="transmembrane region" description="Helical" evidence="1">
    <location>
        <begin position="216"/>
        <end position="241"/>
    </location>
</feature>
<feature type="transmembrane region" description="Helical" evidence="1">
    <location>
        <begin position="70"/>
        <end position="91"/>
    </location>
</feature>
<organism evidence="2 3">
    <name type="scientific">Streptomyces liliifuscus</name>
    <dbReference type="NCBI Taxonomy" id="2797636"/>
    <lineage>
        <taxon>Bacteria</taxon>
        <taxon>Bacillati</taxon>
        <taxon>Actinomycetota</taxon>
        <taxon>Actinomycetes</taxon>
        <taxon>Kitasatosporales</taxon>
        <taxon>Streptomycetaceae</taxon>
        <taxon>Streptomyces</taxon>
    </lineage>
</organism>
<dbReference type="AlphaFoldDB" id="A0A7T7KYD4"/>
<keyword evidence="1" id="KW-0472">Membrane</keyword>
<feature type="transmembrane region" description="Helical" evidence="1">
    <location>
        <begin position="42"/>
        <end position="64"/>
    </location>
</feature>
<evidence type="ECO:0000313" key="3">
    <source>
        <dbReference type="Proteomes" id="UP000595636"/>
    </source>
</evidence>
<dbReference type="Proteomes" id="UP000595636">
    <property type="component" value="Chromosome"/>
</dbReference>
<proteinExistence type="predicted"/>
<dbReference type="NCBIfam" id="NF038065">
    <property type="entry name" value="Pr6Pr"/>
    <property type="match status" value="1"/>
</dbReference>
<keyword evidence="1" id="KW-1133">Transmembrane helix</keyword>
<dbReference type="InterPro" id="IPR049713">
    <property type="entry name" value="Pr6Pr-like"/>
</dbReference>
<evidence type="ECO:0000313" key="2">
    <source>
        <dbReference type="EMBL" id="QQM42469.1"/>
    </source>
</evidence>
<evidence type="ECO:0000256" key="1">
    <source>
        <dbReference type="SAM" id="Phobius"/>
    </source>
</evidence>
<feature type="transmembrane region" description="Helical" evidence="1">
    <location>
        <begin position="176"/>
        <end position="196"/>
    </location>
</feature>
<reference evidence="2 3" key="1">
    <citation type="submission" date="2020-12" db="EMBL/GenBank/DDBJ databases">
        <title>A novel species.</title>
        <authorList>
            <person name="Li K."/>
        </authorList>
    </citation>
    <scope>NUCLEOTIDE SEQUENCE [LARGE SCALE GENOMIC DNA]</scope>
    <source>
        <strain evidence="2 3">ZYC-3</strain>
    </source>
</reference>
<feature type="transmembrane region" description="Helical" evidence="1">
    <location>
        <begin position="103"/>
        <end position="122"/>
    </location>
</feature>
<feature type="transmembrane region" description="Helical" evidence="1">
    <location>
        <begin position="142"/>
        <end position="164"/>
    </location>
</feature>
<gene>
    <name evidence="2" type="ORF">JEQ17_25585</name>
</gene>
<keyword evidence="3" id="KW-1185">Reference proteome</keyword>
<protein>
    <submittedName>
        <fullName evidence="2">Pr6Pr family membrane protein</fullName>
    </submittedName>
</protein>
<dbReference type="RefSeq" id="WP_200397392.1">
    <property type="nucleotide sequence ID" value="NZ_CP066831.1"/>
</dbReference>
<sequence length="267" mass="27949">MTAPLPADIPDIPVLPGVAANAAAIVPVVPADAVVPRVRRPLVAAFRLLVALTATAGVVLALVLGSPSRVMGHFTILSSVVVAAVFTASAWRAWTARRPLPPSVTAGTMLYAVGAGLVQHVILANGSSAVSMTGGIETSTGWHALTNQLLHTAVPVMAVLDWFLLTRPGPLRLHTAATWLVLPAAYLAFTLARGALLSPNAQARYPYPFLDVPRHGYVEVLGNATVLGLACYGLALLLVALDHIRPVPRRHRPPENRISSPATGGLK</sequence>
<dbReference type="KEGG" id="slf:JEQ17_25585"/>
<name>A0A7T7KYD4_9ACTN</name>
<accession>A0A7T7KYD4</accession>
<keyword evidence="1" id="KW-0812">Transmembrane</keyword>